<evidence type="ECO:0000313" key="6">
    <source>
        <dbReference type="Proteomes" id="UP000326207"/>
    </source>
</evidence>
<dbReference type="Proteomes" id="UP000326302">
    <property type="component" value="Unassembled WGS sequence"/>
</dbReference>
<comment type="caution">
    <text evidence="4">The sequence shown here is derived from an EMBL/GenBank/DDBJ whole genome shotgun (WGS) entry which is preliminary data.</text>
</comment>
<dbReference type="PROSITE" id="PS00455">
    <property type="entry name" value="AMP_BINDING"/>
    <property type="match status" value="1"/>
</dbReference>
<dbReference type="EMBL" id="QKKZ01000002">
    <property type="protein sequence ID" value="KAB7514998.1"/>
    <property type="molecule type" value="Genomic_DNA"/>
</dbReference>
<evidence type="ECO:0000313" key="3">
    <source>
        <dbReference type="EMBL" id="KAB7514998.1"/>
    </source>
</evidence>
<dbReference type="Proteomes" id="UP000326865">
    <property type="component" value="Unassembled WGS sequence"/>
</dbReference>
<evidence type="ECO:0000313" key="8">
    <source>
        <dbReference type="Proteomes" id="UP000326865"/>
    </source>
</evidence>
<reference evidence="6 7" key="1">
    <citation type="submission" date="2019-10" db="EMBL/GenBank/DDBJ databases">
        <title>Unraveling microbial dark matter from salterns through culturing: the case of the genus Halosegnis.</title>
        <authorList>
            <person name="Duran-Viseras A."/>
            <person name="Andrei A.-S."/>
            <person name="Vera-Gargallo B."/>
            <person name="Ghai R."/>
            <person name="Sanchez-Porro C."/>
            <person name="Ventosa A."/>
        </authorList>
    </citation>
    <scope>NUCLEOTIDE SEQUENCE [LARGE SCALE GENOMIC DNA]</scope>
    <source>
        <strain evidence="4 7">F17-44</strain>
        <strain evidence="3 8">F18-79</strain>
        <strain evidence="5 6">F19-13</strain>
    </source>
</reference>
<dbReference type="Pfam" id="PF00501">
    <property type="entry name" value="AMP-binding"/>
    <property type="match status" value="1"/>
</dbReference>
<dbReference type="Gene3D" id="3.30.300.30">
    <property type="match status" value="1"/>
</dbReference>
<evidence type="ECO:0000313" key="4">
    <source>
        <dbReference type="EMBL" id="KAB7518308.1"/>
    </source>
</evidence>
<dbReference type="Gene3D" id="3.40.50.12780">
    <property type="entry name" value="N-terminal domain of ligase-like"/>
    <property type="match status" value="1"/>
</dbReference>
<dbReference type="PANTHER" id="PTHR24096">
    <property type="entry name" value="LONG-CHAIN-FATTY-ACID--COA LIGASE"/>
    <property type="match status" value="1"/>
</dbReference>
<dbReference type="SUPFAM" id="SSF56801">
    <property type="entry name" value="Acetyl-CoA synthetase-like"/>
    <property type="match status" value="1"/>
</dbReference>
<dbReference type="EMBL" id="QJOW01000001">
    <property type="protein sequence ID" value="KAB7518308.1"/>
    <property type="molecule type" value="Genomic_DNA"/>
</dbReference>
<dbReference type="InterPro" id="IPR025110">
    <property type="entry name" value="AMP-bd_C"/>
</dbReference>
<sequence length="524" mass="56910">MHLDLDTFGDTIHGGNVARMYDKTATVRGDAPALESHGEEVTHEELQAVSSAFAGGLRELSVAETEPVMLYLPNCPQYVIASLGCFRAGSPVSPVNPQYRSRELVHQLTDTDAAAVVTHVALREHLGEAIAEIDNDPAVITVGDRDAVPEGDTHFDDVRGEPTTVDVDGDAIASLPYTSGTTGEPKGVRLTHDNIRAQLLTTIAVRSDDLTPDEENSLVWLPLYHITGFVHTALQPLARGGTLYIRSAANWDAKEAMATIEREEISSFIGVTAMYADMVDDDSFGDYDLSSLVTASEGGAKLTGAVQDAFEETAKVAIKEGYGLTETTGSTHTQVGSLFGPRHGTVGQPLRHTDCRIVDSNGDEVPLGETGEILVRGPQVMEGYHNRPKANEQAFTDAGFFRTGDIGRRDEEGYYEIVDRKKHVIVTAGYNVYPSEVENLLAEHESVREAAVVGIPHERRNETVKAFVVPANGDPENPGMTADEIQQFSLDNIAPYKHPREVEFVAELPRTASGKIQKYKLTDE</sequence>
<dbReference type="InterPro" id="IPR000873">
    <property type="entry name" value="AMP-dep_synth/lig_dom"/>
</dbReference>
<dbReference type="GO" id="GO:0016405">
    <property type="term" value="F:CoA-ligase activity"/>
    <property type="evidence" value="ECO:0007669"/>
    <property type="project" value="TreeGrafter"/>
</dbReference>
<accession>A0A5N5UHZ3</accession>
<dbReference type="InterPro" id="IPR042099">
    <property type="entry name" value="ANL_N_sf"/>
</dbReference>
<dbReference type="AlphaFoldDB" id="A0A5N5UHZ3"/>
<dbReference type="EMBL" id="QMDY01000002">
    <property type="protein sequence ID" value="KAB7519113.1"/>
    <property type="molecule type" value="Genomic_DNA"/>
</dbReference>
<protein>
    <submittedName>
        <fullName evidence="4">AMP-binding protein</fullName>
    </submittedName>
</protein>
<gene>
    <name evidence="3" type="ORF">DM867_07825</name>
    <name evidence="4" type="ORF">DMP03_02820</name>
    <name evidence="5" type="ORF">DP108_03090</name>
</gene>
<accession>A0A5N5U914</accession>
<proteinExistence type="predicted"/>
<dbReference type="InterPro" id="IPR020845">
    <property type="entry name" value="AMP-binding_CS"/>
</dbReference>
<organism evidence="4 7">
    <name type="scientific">Halosegnis rubeus</name>
    <dbReference type="NCBI Taxonomy" id="2212850"/>
    <lineage>
        <taxon>Archaea</taxon>
        <taxon>Methanobacteriati</taxon>
        <taxon>Methanobacteriota</taxon>
        <taxon>Stenosarchaea group</taxon>
        <taxon>Halobacteria</taxon>
        <taxon>Halobacteriales</taxon>
        <taxon>Natronomonadaceae</taxon>
        <taxon>Halosegnis</taxon>
    </lineage>
</organism>
<dbReference type="OrthoDB" id="193284at2157"/>
<name>A0A5N5UHZ3_9EURY</name>
<evidence type="ECO:0000313" key="5">
    <source>
        <dbReference type="EMBL" id="KAB7519113.1"/>
    </source>
</evidence>
<dbReference type="InterPro" id="IPR045851">
    <property type="entry name" value="AMP-bd_C_sf"/>
</dbReference>
<keyword evidence="8" id="KW-1185">Reference proteome</keyword>
<accession>A0A5N5UJW0</accession>
<dbReference type="Pfam" id="PF13193">
    <property type="entry name" value="AMP-binding_C"/>
    <property type="match status" value="1"/>
</dbReference>
<feature type="domain" description="AMP-binding enzyme C-terminal" evidence="2">
    <location>
        <begin position="436"/>
        <end position="515"/>
    </location>
</feature>
<evidence type="ECO:0000259" key="1">
    <source>
        <dbReference type="Pfam" id="PF00501"/>
    </source>
</evidence>
<dbReference type="RefSeq" id="WP_152119200.1">
    <property type="nucleotide sequence ID" value="NZ_QJOW01000001.1"/>
</dbReference>
<dbReference type="Proteomes" id="UP000326207">
    <property type="component" value="Unassembled WGS sequence"/>
</dbReference>
<evidence type="ECO:0000259" key="2">
    <source>
        <dbReference type="Pfam" id="PF13193"/>
    </source>
</evidence>
<feature type="domain" description="AMP-dependent synthetase/ligase" evidence="1">
    <location>
        <begin position="23"/>
        <end position="385"/>
    </location>
</feature>
<evidence type="ECO:0000313" key="7">
    <source>
        <dbReference type="Proteomes" id="UP000326302"/>
    </source>
</evidence>